<comment type="similarity">
    <text evidence="1">Belongs to the pyrroline-5-carboxylate reductase family.</text>
</comment>
<dbReference type="NCBIfam" id="TIGR00112">
    <property type="entry name" value="proC"/>
    <property type="match status" value="1"/>
</dbReference>
<accession>A0A094PNR4</accession>
<dbReference type="HAMAP" id="MF_01925">
    <property type="entry name" value="P5C_reductase"/>
    <property type="match status" value="1"/>
</dbReference>
<feature type="domain" description="Pyrroline-5-carboxylate reductase dimerisation" evidence="5">
    <location>
        <begin position="169"/>
        <end position="273"/>
    </location>
</feature>
<evidence type="ECO:0000256" key="1">
    <source>
        <dbReference type="ARBA" id="ARBA00005525"/>
    </source>
</evidence>
<name>A0A094PNR4_9ZZZZ</name>
<dbReference type="GO" id="GO:0004735">
    <property type="term" value="F:pyrroline-5-carboxylate reductase activity"/>
    <property type="evidence" value="ECO:0007669"/>
    <property type="project" value="InterPro"/>
</dbReference>
<dbReference type="FunFam" id="1.10.3730.10:FF:000001">
    <property type="entry name" value="Pyrroline-5-carboxylate reductase"/>
    <property type="match status" value="1"/>
</dbReference>
<feature type="domain" description="Pyrroline-5-carboxylate reductase catalytic N-terminal" evidence="4">
    <location>
        <begin position="13"/>
        <end position="106"/>
    </location>
</feature>
<reference evidence="6" key="1">
    <citation type="submission" date="2014-05" db="EMBL/GenBank/DDBJ databases">
        <title>Key roles for freshwater Actinobacteria revealed by deep metagenomic sequencing.</title>
        <authorList>
            <person name="Ghai R."/>
            <person name="Mizuno C.M."/>
            <person name="Picazo A."/>
            <person name="Camacho A."/>
            <person name="Rodriguez-Valera F."/>
        </authorList>
    </citation>
    <scope>NUCLEOTIDE SEQUENCE</scope>
</reference>
<dbReference type="InterPro" id="IPR000304">
    <property type="entry name" value="Pyrroline-COOH_reductase"/>
</dbReference>
<dbReference type="SUPFAM" id="SSF48179">
    <property type="entry name" value="6-phosphogluconate dehydrogenase C-terminal domain-like"/>
    <property type="match status" value="1"/>
</dbReference>
<evidence type="ECO:0000256" key="3">
    <source>
        <dbReference type="ARBA" id="ARBA00023002"/>
    </source>
</evidence>
<dbReference type="InterPro" id="IPR036291">
    <property type="entry name" value="NAD(P)-bd_dom_sf"/>
</dbReference>
<dbReference type="InterPro" id="IPR008927">
    <property type="entry name" value="6-PGluconate_DH-like_C_sf"/>
</dbReference>
<evidence type="ECO:0000256" key="2">
    <source>
        <dbReference type="ARBA" id="ARBA00022857"/>
    </source>
</evidence>
<evidence type="ECO:0000259" key="5">
    <source>
        <dbReference type="Pfam" id="PF14748"/>
    </source>
</evidence>
<evidence type="ECO:0008006" key="7">
    <source>
        <dbReference type="Google" id="ProtNLM"/>
    </source>
</evidence>
<protein>
    <recommendedName>
        <fullName evidence="7">Pyrroline-5-carboxylate reductase</fullName>
    </recommendedName>
</protein>
<dbReference type="SUPFAM" id="SSF51735">
    <property type="entry name" value="NAD(P)-binding Rossmann-fold domains"/>
    <property type="match status" value="1"/>
</dbReference>
<dbReference type="GO" id="GO:0055129">
    <property type="term" value="P:L-proline biosynthetic process"/>
    <property type="evidence" value="ECO:0007669"/>
    <property type="project" value="TreeGrafter"/>
</dbReference>
<evidence type="ECO:0000259" key="4">
    <source>
        <dbReference type="Pfam" id="PF03807"/>
    </source>
</evidence>
<gene>
    <name evidence="6" type="ORF">GM49_1190</name>
</gene>
<keyword evidence="3" id="KW-0560">Oxidoreductase</keyword>
<sequence>MSEQASLSKSKYQVGLIGVGVMGEALISGLVSSRFPRAQIVFTEKRADRAREISSKYGAREVDLIELAKSSDVILLVVKPQDLEQLLVSIGADLNKNATLVSFAAGKTTDFVSKIVGSNISIIRVMPNTPTLIGLGMAAISLGKSVNTEKAEFVSEFLATCGKVISIQENLQDAVTALSGSGPAYFFAFVEEMIKSGISLGLSEDQATTLAIQTMVGSAAMLEQSGKSATSLRENVTSPNGTTAAALKVFSEANLGEIVTRAMTAARDRSQELA</sequence>
<dbReference type="AlphaFoldDB" id="A0A094PNR4"/>
<proteinExistence type="inferred from homology"/>
<dbReference type="PANTHER" id="PTHR11645">
    <property type="entry name" value="PYRROLINE-5-CARBOXYLATE REDUCTASE"/>
    <property type="match status" value="1"/>
</dbReference>
<dbReference type="PANTHER" id="PTHR11645:SF0">
    <property type="entry name" value="PYRROLINE-5-CARBOXYLATE REDUCTASE 3"/>
    <property type="match status" value="1"/>
</dbReference>
<dbReference type="EMBL" id="JNSJ01000008">
    <property type="protein sequence ID" value="KGA03631.1"/>
    <property type="molecule type" value="Genomic_DNA"/>
</dbReference>
<evidence type="ECO:0000313" key="6">
    <source>
        <dbReference type="EMBL" id="KGA03631.1"/>
    </source>
</evidence>
<dbReference type="InterPro" id="IPR028939">
    <property type="entry name" value="P5C_Rdtase_cat_N"/>
</dbReference>
<dbReference type="Pfam" id="PF14748">
    <property type="entry name" value="P5CR_dimer"/>
    <property type="match status" value="1"/>
</dbReference>
<keyword evidence="2" id="KW-0521">NADP</keyword>
<dbReference type="Gene3D" id="1.10.3730.10">
    <property type="entry name" value="ProC C-terminal domain-like"/>
    <property type="match status" value="1"/>
</dbReference>
<dbReference type="Gene3D" id="3.40.50.720">
    <property type="entry name" value="NAD(P)-binding Rossmann-like Domain"/>
    <property type="match status" value="1"/>
</dbReference>
<comment type="caution">
    <text evidence="6">The sequence shown here is derived from an EMBL/GenBank/DDBJ whole genome shotgun (WGS) entry which is preliminary data.</text>
</comment>
<dbReference type="PIRSF" id="PIRSF000193">
    <property type="entry name" value="Pyrrol-5-carb_rd"/>
    <property type="match status" value="1"/>
</dbReference>
<dbReference type="Pfam" id="PF03807">
    <property type="entry name" value="F420_oxidored"/>
    <property type="match status" value="1"/>
</dbReference>
<dbReference type="InterPro" id="IPR029036">
    <property type="entry name" value="P5CR_dimer"/>
</dbReference>
<organism evidence="6">
    <name type="scientific">freshwater metagenome</name>
    <dbReference type="NCBI Taxonomy" id="449393"/>
    <lineage>
        <taxon>unclassified sequences</taxon>
        <taxon>metagenomes</taxon>
        <taxon>ecological metagenomes</taxon>
    </lineage>
</organism>